<organism evidence="2 3">
    <name type="scientific">Tagetes erecta</name>
    <name type="common">African marigold</name>
    <dbReference type="NCBI Taxonomy" id="13708"/>
    <lineage>
        <taxon>Eukaryota</taxon>
        <taxon>Viridiplantae</taxon>
        <taxon>Streptophyta</taxon>
        <taxon>Embryophyta</taxon>
        <taxon>Tracheophyta</taxon>
        <taxon>Spermatophyta</taxon>
        <taxon>Magnoliopsida</taxon>
        <taxon>eudicotyledons</taxon>
        <taxon>Gunneridae</taxon>
        <taxon>Pentapetalae</taxon>
        <taxon>asterids</taxon>
        <taxon>campanulids</taxon>
        <taxon>Asterales</taxon>
        <taxon>Asteraceae</taxon>
        <taxon>Asteroideae</taxon>
        <taxon>Heliantheae alliance</taxon>
        <taxon>Tageteae</taxon>
        <taxon>Tagetes</taxon>
    </lineage>
</organism>
<evidence type="ECO:0000313" key="3">
    <source>
        <dbReference type="Proteomes" id="UP001229421"/>
    </source>
</evidence>
<name>A0AAD8K2L2_TARER</name>
<accession>A0AAD8K2L2</accession>
<evidence type="ECO:0000313" key="2">
    <source>
        <dbReference type="EMBL" id="KAK1411985.1"/>
    </source>
</evidence>
<dbReference type="EMBL" id="JAUHHV010000009">
    <property type="protein sequence ID" value="KAK1411985.1"/>
    <property type="molecule type" value="Genomic_DNA"/>
</dbReference>
<keyword evidence="3" id="KW-1185">Reference proteome</keyword>
<gene>
    <name evidence="2" type="ORF">QVD17_32889</name>
</gene>
<comment type="caution">
    <text evidence="2">The sequence shown here is derived from an EMBL/GenBank/DDBJ whole genome shotgun (WGS) entry which is preliminary data.</text>
</comment>
<dbReference type="AlphaFoldDB" id="A0AAD8K2L2"/>
<protein>
    <submittedName>
        <fullName evidence="2">Uncharacterized protein</fullName>
    </submittedName>
</protein>
<sequence>MHLLLYTLAVFIMNRNGIIAVRWKYQVEPDNIYSPIYGGTTDATETIASSGQQLHHHHLQQTPSSYAAQNHNSHESGFAATKAEEEKEAKWSKWVLHIVILAPSKLKFNHEMLITFPPFHLHHQQCSWTHGDGDLKLAPPTYICMYGEKITLNFYLKFSITEQKKFLLKISLL</sequence>
<evidence type="ECO:0000256" key="1">
    <source>
        <dbReference type="SAM" id="SignalP"/>
    </source>
</evidence>
<feature type="signal peptide" evidence="1">
    <location>
        <begin position="1"/>
        <end position="20"/>
    </location>
</feature>
<keyword evidence="1" id="KW-0732">Signal</keyword>
<proteinExistence type="predicted"/>
<feature type="chain" id="PRO_5042014726" evidence="1">
    <location>
        <begin position="21"/>
        <end position="173"/>
    </location>
</feature>
<dbReference type="Proteomes" id="UP001229421">
    <property type="component" value="Unassembled WGS sequence"/>
</dbReference>
<reference evidence="2" key="1">
    <citation type="journal article" date="2023" name="bioRxiv">
        <title>Improved chromosome-level genome assembly for marigold (Tagetes erecta).</title>
        <authorList>
            <person name="Jiang F."/>
            <person name="Yuan L."/>
            <person name="Wang S."/>
            <person name="Wang H."/>
            <person name="Xu D."/>
            <person name="Wang A."/>
            <person name="Fan W."/>
        </authorList>
    </citation>
    <scope>NUCLEOTIDE SEQUENCE</scope>
    <source>
        <strain evidence="2">WSJ</strain>
        <tissue evidence="2">Leaf</tissue>
    </source>
</reference>